<evidence type="ECO:0000259" key="11">
    <source>
        <dbReference type="PROSITE" id="PS50192"/>
    </source>
</evidence>
<sequence>MTPAAEPHYYHSTERTQEWRSCCLDIFMGKDPKRQRLSYAPGIQALDVGCELDEADESDAGEFVFSAPGCLAIDMTESPQTGEQSQQGDSWLQAARAMSASIDEVSMMIRSKATSYLSSTDTFNICFQNGNNTSSDPEYTMTNSDRSILETTVASFAAGMAKQIESLRETVVVEGDHPFITSSELENEKTTHHWLTGPIGHRAGIASCLMQRLKSEIMDPMTSLQMQRERKFKIGNGFSGDEASNTAQNPLKMFASQTEDVMHRSLPPAPWELGSHDPEREQMERNQERDEFVGVYYDGKVEKEDVAVSLETMGASIMPPSTVMKFLDIPKPKDTTIDLPNNMQDVISQVLPQNSTQQLSSFPFSASKLTQQHNDAYIMSSYEEEEAVEQLQRESAALVATYQHSDLEGVQKVERSMVEITQLLSRFTDLITEQQEDIFMIHEQAFKSKENVDKGQDQLTDAATRGEKSKHPMATFIMVMALLLLFFNWILP</sequence>
<keyword evidence="6 10" id="KW-1133">Transmembrane helix</keyword>
<comment type="subcellular location">
    <subcellularLocation>
        <location evidence="1">Membrane</location>
        <topology evidence="1">Single-pass type IV membrane protein</topology>
    </subcellularLocation>
</comment>
<evidence type="ECO:0000256" key="1">
    <source>
        <dbReference type="ARBA" id="ARBA00004211"/>
    </source>
</evidence>
<proteinExistence type="inferred from homology"/>
<dbReference type="STRING" id="35128.B8BWD3"/>
<evidence type="ECO:0000256" key="5">
    <source>
        <dbReference type="ARBA" id="ARBA00022927"/>
    </source>
</evidence>
<keyword evidence="8 10" id="KW-0472">Membrane</keyword>
<dbReference type="Proteomes" id="UP000001449">
    <property type="component" value="Chromosome 3"/>
</dbReference>
<evidence type="ECO:0000256" key="2">
    <source>
        <dbReference type="ARBA" id="ARBA00009063"/>
    </source>
</evidence>
<keyword evidence="7" id="KW-0175">Coiled coil</keyword>
<evidence type="ECO:0000313" key="12">
    <source>
        <dbReference type="EMBL" id="EED94013.1"/>
    </source>
</evidence>
<dbReference type="GO" id="GO:0006890">
    <property type="term" value="P:retrograde vesicle-mediated transport, Golgi to endoplasmic reticulum"/>
    <property type="evidence" value="ECO:0000318"/>
    <property type="project" value="GO_Central"/>
</dbReference>
<keyword evidence="3" id="KW-0813">Transport</keyword>
<dbReference type="eggNOG" id="ENOG502SVBA">
    <property type="taxonomic scope" value="Eukaryota"/>
</dbReference>
<evidence type="ECO:0000256" key="7">
    <source>
        <dbReference type="ARBA" id="ARBA00023054"/>
    </source>
</evidence>
<evidence type="ECO:0000256" key="9">
    <source>
        <dbReference type="SAM" id="MobiDB-lite"/>
    </source>
</evidence>
<feature type="region of interest" description="Disordered" evidence="9">
    <location>
        <begin position="265"/>
        <end position="287"/>
    </location>
</feature>
<keyword evidence="5" id="KW-0653">Protein transport</keyword>
<organism evidence="12 13">
    <name type="scientific">Thalassiosira pseudonana</name>
    <name type="common">Marine diatom</name>
    <name type="synonym">Cyclotella nana</name>
    <dbReference type="NCBI Taxonomy" id="35128"/>
    <lineage>
        <taxon>Eukaryota</taxon>
        <taxon>Sar</taxon>
        <taxon>Stramenopiles</taxon>
        <taxon>Ochrophyta</taxon>
        <taxon>Bacillariophyta</taxon>
        <taxon>Coscinodiscophyceae</taxon>
        <taxon>Thalassiosirophycidae</taxon>
        <taxon>Thalassiosirales</taxon>
        <taxon>Thalassiosiraceae</taxon>
        <taxon>Thalassiosira</taxon>
    </lineage>
</organism>
<dbReference type="GO" id="GO:0005783">
    <property type="term" value="C:endoplasmic reticulum"/>
    <property type="evidence" value="ECO:0000318"/>
    <property type="project" value="GO_Central"/>
</dbReference>
<dbReference type="GeneID" id="7452110"/>
<dbReference type="InterPro" id="IPR000727">
    <property type="entry name" value="T_SNARE_dom"/>
</dbReference>
<dbReference type="Gene3D" id="1.20.5.110">
    <property type="match status" value="1"/>
</dbReference>
<dbReference type="HOGENOM" id="CLU_554942_0_0_1"/>
<comment type="similarity">
    <text evidence="2">Belongs to the syntaxin family.</text>
</comment>
<evidence type="ECO:0000313" key="13">
    <source>
        <dbReference type="Proteomes" id="UP000001449"/>
    </source>
</evidence>
<dbReference type="PaxDb" id="35128-Thaps3933"/>
<keyword evidence="13" id="KW-1185">Reference proteome</keyword>
<evidence type="ECO:0000256" key="4">
    <source>
        <dbReference type="ARBA" id="ARBA00022692"/>
    </source>
</evidence>
<feature type="domain" description="T-SNARE coiled-coil homology" evidence="11">
    <location>
        <begin position="400"/>
        <end position="462"/>
    </location>
</feature>
<feature type="compositionally biased region" description="Basic and acidic residues" evidence="9">
    <location>
        <begin position="274"/>
        <end position="287"/>
    </location>
</feature>
<evidence type="ECO:0000256" key="8">
    <source>
        <dbReference type="ARBA" id="ARBA00023136"/>
    </source>
</evidence>
<dbReference type="GO" id="GO:0031201">
    <property type="term" value="C:SNARE complex"/>
    <property type="evidence" value="ECO:0000318"/>
    <property type="project" value="GO_Central"/>
</dbReference>
<dbReference type="SUPFAM" id="SSF58038">
    <property type="entry name" value="SNARE fusion complex"/>
    <property type="match status" value="1"/>
</dbReference>
<keyword evidence="4 10" id="KW-0812">Transmembrane</keyword>
<gene>
    <name evidence="12" type="ORF">THAPSDRAFT_3933</name>
</gene>
<dbReference type="KEGG" id="tps:THAPSDRAFT_3933"/>
<protein>
    <recommendedName>
        <fullName evidence="11">t-SNARE coiled-coil homology domain-containing protein</fullName>
    </recommendedName>
</protein>
<dbReference type="GO" id="GO:0015031">
    <property type="term" value="P:protein transport"/>
    <property type="evidence" value="ECO:0007669"/>
    <property type="project" value="UniProtKB-KW"/>
</dbReference>
<evidence type="ECO:0000256" key="3">
    <source>
        <dbReference type="ARBA" id="ARBA00022448"/>
    </source>
</evidence>
<dbReference type="PANTHER" id="PTHR15959">
    <property type="entry name" value="SYNTAXIN-18"/>
    <property type="match status" value="1"/>
</dbReference>
<dbReference type="PANTHER" id="PTHR15959:SF0">
    <property type="entry name" value="SYNTAXIN-18"/>
    <property type="match status" value="1"/>
</dbReference>
<accession>B8BWD3</accession>
<evidence type="ECO:0000256" key="10">
    <source>
        <dbReference type="SAM" id="Phobius"/>
    </source>
</evidence>
<reference evidence="12 13" key="2">
    <citation type="journal article" date="2008" name="Nature">
        <title>The Phaeodactylum genome reveals the evolutionary history of diatom genomes.</title>
        <authorList>
            <person name="Bowler C."/>
            <person name="Allen A.E."/>
            <person name="Badger J.H."/>
            <person name="Grimwood J."/>
            <person name="Jabbari K."/>
            <person name="Kuo A."/>
            <person name="Maheswari U."/>
            <person name="Martens C."/>
            <person name="Maumus F."/>
            <person name="Otillar R.P."/>
            <person name="Rayko E."/>
            <person name="Salamov A."/>
            <person name="Vandepoele K."/>
            <person name="Beszteri B."/>
            <person name="Gruber A."/>
            <person name="Heijde M."/>
            <person name="Katinka M."/>
            <person name="Mock T."/>
            <person name="Valentin K."/>
            <person name="Verret F."/>
            <person name="Berges J.A."/>
            <person name="Brownlee C."/>
            <person name="Cadoret J.P."/>
            <person name="Chiovitti A."/>
            <person name="Choi C.J."/>
            <person name="Coesel S."/>
            <person name="De Martino A."/>
            <person name="Detter J.C."/>
            <person name="Durkin C."/>
            <person name="Falciatore A."/>
            <person name="Fournet J."/>
            <person name="Haruta M."/>
            <person name="Huysman M.J."/>
            <person name="Jenkins B.D."/>
            <person name="Jiroutova K."/>
            <person name="Jorgensen R.E."/>
            <person name="Joubert Y."/>
            <person name="Kaplan A."/>
            <person name="Kroger N."/>
            <person name="Kroth P.G."/>
            <person name="La Roche J."/>
            <person name="Lindquist E."/>
            <person name="Lommer M."/>
            <person name="Martin-Jezequel V."/>
            <person name="Lopez P.J."/>
            <person name="Lucas S."/>
            <person name="Mangogna M."/>
            <person name="McGinnis K."/>
            <person name="Medlin L.K."/>
            <person name="Montsant A."/>
            <person name="Oudot-Le Secq M.P."/>
            <person name="Napoli C."/>
            <person name="Obornik M."/>
            <person name="Parker M.S."/>
            <person name="Petit J.L."/>
            <person name="Porcel B.M."/>
            <person name="Poulsen N."/>
            <person name="Robison M."/>
            <person name="Rychlewski L."/>
            <person name="Rynearson T.A."/>
            <person name="Schmutz J."/>
            <person name="Shapiro H."/>
            <person name="Siaut M."/>
            <person name="Stanley M."/>
            <person name="Sussman M.R."/>
            <person name="Taylor A.R."/>
            <person name="Vardi A."/>
            <person name="von Dassow P."/>
            <person name="Vyverman W."/>
            <person name="Willis A."/>
            <person name="Wyrwicz L.S."/>
            <person name="Rokhsar D.S."/>
            <person name="Weissenbach J."/>
            <person name="Armbrust E.V."/>
            <person name="Green B.R."/>
            <person name="Van de Peer Y."/>
            <person name="Grigoriev I.V."/>
        </authorList>
    </citation>
    <scope>NUCLEOTIDE SEQUENCE [LARGE SCALE GENOMIC DNA]</scope>
    <source>
        <strain evidence="12 13">CCMP1335</strain>
    </source>
</reference>
<dbReference type="AlphaFoldDB" id="B8BWD3"/>
<evidence type="ECO:0000256" key="6">
    <source>
        <dbReference type="ARBA" id="ARBA00022989"/>
    </source>
</evidence>
<dbReference type="InParanoid" id="B8BWD3"/>
<name>B8BWD3_THAPS</name>
<dbReference type="EMBL" id="CM000640">
    <property type="protein sequence ID" value="EED94013.1"/>
    <property type="molecule type" value="Genomic_DNA"/>
</dbReference>
<dbReference type="PROSITE" id="PS50192">
    <property type="entry name" value="T_SNARE"/>
    <property type="match status" value="1"/>
</dbReference>
<reference evidence="12 13" key="1">
    <citation type="journal article" date="2004" name="Science">
        <title>The genome of the diatom Thalassiosira pseudonana: ecology, evolution, and metabolism.</title>
        <authorList>
            <person name="Armbrust E.V."/>
            <person name="Berges J.A."/>
            <person name="Bowler C."/>
            <person name="Green B.R."/>
            <person name="Martinez D."/>
            <person name="Putnam N.H."/>
            <person name="Zhou S."/>
            <person name="Allen A.E."/>
            <person name="Apt K.E."/>
            <person name="Bechner M."/>
            <person name="Brzezinski M.A."/>
            <person name="Chaal B.K."/>
            <person name="Chiovitti A."/>
            <person name="Davis A.K."/>
            <person name="Demarest M.S."/>
            <person name="Detter J.C."/>
            <person name="Glavina T."/>
            <person name="Goodstein D."/>
            <person name="Hadi M.Z."/>
            <person name="Hellsten U."/>
            <person name="Hildebrand M."/>
            <person name="Jenkins B.D."/>
            <person name="Jurka J."/>
            <person name="Kapitonov V.V."/>
            <person name="Kroger N."/>
            <person name="Lau W.W."/>
            <person name="Lane T.W."/>
            <person name="Larimer F.W."/>
            <person name="Lippmeier J.C."/>
            <person name="Lucas S."/>
            <person name="Medina M."/>
            <person name="Montsant A."/>
            <person name="Obornik M."/>
            <person name="Parker M.S."/>
            <person name="Palenik B."/>
            <person name="Pazour G.J."/>
            <person name="Richardson P.M."/>
            <person name="Rynearson T.A."/>
            <person name="Saito M.A."/>
            <person name="Schwartz D.C."/>
            <person name="Thamatrakoln K."/>
            <person name="Valentin K."/>
            <person name="Vardi A."/>
            <person name="Wilkerson F.P."/>
            <person name="Rokhsar D.S."/>
        </authorList>
    </citation>
    <scope>NUCLEOTIDE SEQUENCE [LARGE SCALE GENOMIC DNA]</scope>
    <source>
        <strain evidence="12 13">CCMP1335</strain>
    </source>
</reference>
<dbReference type="RefSeq" id="XP_002288577.1">
    <property type="nucleotide sequence ID" value="XM_002288541.1"/>
</dbReference>
<feature type="transmembrane region" description="Helical" evidence="10">
    <location>
        <begin position="473"/>
        <end position="491"/>
    </location>
</feature>